<dbReference type="OrthoDB" id="9776689at2"/>
<dbReference type="Proteomes" id="UP000318102">
    <property type="component" value="Unassembled WGS sequence"/>
</dbReference>
<dbReference type="EMBL" id="VNJK01000001">
    <property type="protein sequence ID" value="TVX93697.1"/>
    <property type="molecule type" value="Genomic_DNA"/>
</dbReference>
<evidence type="ECO:0000313" key="2">
    <source>
        <dbReference type="EMBL" id="TVX93697.1"/>
    </source>
</evidence>
<dbReference type="InterPro" id="IPR016181">
    <property type="entry name" value="Acyl_CoA_acyltransferase"/>
</dbReference>
<keyword evidence="3" id="KW-1185">Reference proteome</keyword>
<accession>A0A559J1E5</accession>
<dbReference type="RefSeq" id="WP_144990432.1">
    <property type="nucleotide sequence ID" value="NZ_VNJK01000001.1"/>
</dbReference>
<dbReference type="CDD" id="cd04301">
    <property type="entry name" value="NAT_SF"/>
    <property type="match status" value="1"/>
</dbReference>
<evidence type="ECO:0000313" key="3">
    <source>
        <dbReference type="Proteomes" id="UP000318102"/>
    </source>
</evidence>
<sequence length="1047" mass="119247">MSSVVNLVTYHPDYADSIAEMWNRSQDHWGGNTSIYTGAQVRAEEENSDALIVFLAVCDEQVVGYCSVCEYREDTGALYINFLNVRPDYHGHKIGKQLVLRAVEETIQRGWPRIDLYTWESNMKAVPLYKKCGFFWEDREDTTHFMNFIPQIMNCEALAPYMEGIDWYNDSTRTIEVKRDGQETNGFHTYTYSWSKGNRNVRVDIERRGRGICLIETDDYKISAEVDQAKPVFGKAYSIQYKLENKSGVPLRIELVGENDRNIEFDWQNAVDVEAEQSLTASFFVGAIEDEQSDWRTCPTVRTRIRINGAEALLQVGVVPKHPAKVVLQSPDILHAVGGKYTFYLDIESHMSEPADFLFELPEVPWLNVEERAFRIRLEAKERASLPIPYCLLDYGFYETKLTVRALPDNGPEVEFYRWIGGRFCGPGAMITGMDNDAHWAVNGKYVLKYDKEDSNIFIECIGKPNDHTIVLYPRIGKPYASEFSKKSPVFTEWLEERGAVGFKHIYHSDAYPGIILYNYALVYGDGTVKLWQELENTGDTATSTSLMLSQRIVQDMHRVILPYEGRYMETTNSLSSDYDYWDGSKMTEPWIYARRSSTGIGLCWTDSYQMNFGDWFTELEYDIGRLESVEKRSSEVITLSIGGFDDWKAFRAYALKCNEDDSSLQLTSDIEFIANGGNSFIDSSVSEVQVKLNDVKQNVWDGEVSAGYLDKKGTCQVISSAELSDEDEASEVEMRVPALTDTAQLLEVSAKIGPLQAQYHSILFPVSTEPIRERIYDRDGFTLHESFNGRIRLEAANDYYPGLCTLEVDGQTWLASALPNYEPKSWWNPWLGGMSDSFADLHVNSVLKADRETSFVKMKDSVGNLWSGIRISFQIKEHETYKGLTWNGYYLMLPNVPVLAYVSDIHQDTDTYWNGKAVTTDLWLNTNAEQSAWLRTFQADGETIYYRLGAGELDVNEYEHYAVGMGEGGTIMHVVTDELVLKPHLYSNPDITDLSFARSVNLANGSVQRSTPVFFAFHEQLLPRTALAQLRNLTFPQPCELDDKGV</sequence>
<evidence type="ECO:0000259" key="1">
    <source>
        <dbReference type="PROSITE" id="PS51186"/>
    </source>
</evidence>
<dbReference type="Pfam" id="PF00583">
    <property type="entry name" value="Acetyltransf_1"/>
    <property type="match status" value="1"/>
</dbReference>
<dbReference type="Gene3D" id="3.40.630.30">
    <property type="match status" value="1"/>
</dbReference>
<comment type="caution">
    <text evidence="2">The sequence shown here is derived from an EMBL/GenBank/DDBJ whole genome shotgun (WGS) entry which is preliminary data.</text>
</comment>
<dbReference type="AlphaFoldDB" id="A0A559J1E5"/>
<dbReference type="PANTHER" id="PTHR43617:SF34">
    <property type="entry name" value="PUTATIVE-RELATED"/>
    <property type="match status" value="1"/>
</dbReference>
<name>A0A559J1E5_9BACL</name>
<proteinExistence type="predicted"/>
<dbReference type="InterPro" id="IPR000182">
    <property type="entry name" value="GNAT_dom"/>
</dbReference>
<feature type="domain" description="N-acetyltransferase" evidence="1">
    <location>
        <begin position="5"/>
        <end position="156"/>
    </location>
</feature>
<gene>
    <name evidence="2" type="ORF">FPZ44_11890</name>
</gene>
<dbReference type="PANTHER" id="PTHR43617">
    <property type="entry name" value="L-AMINO ACID N-ACETYLTRANSFERASE"/>
    <property type="match status" value="1"/>
</dbReference>
<dbReference type="PROSITE" id="PS51186">
    <property type="entry name" value="GNAT"/>
    <property type="match status" value="1"/>
</dbReference>
<dbReference type="GO" id="GO:0016747">
    <property type="term" value="F:acyltransferase activity, transferring groups other than amino-acyl groups"/>
    <property type="evidence" value="ECO:0007669"/>
    <property type="project" value="InterPro"/>
</dbReference>
<organism evidence="2 3">
    <name type="scientific">Paenibacillus agilis</name>
    <dbReference type="NCBI Taxonomy" id="3020863"/>
    <lineage>
        <taxon>Bacteria</taxon>
        <taxon>Bacillati</taxon>
        <taxon>Bacillota</taxon>
        <taxon>Bacilli</taxon>
        <taxon>Bacillales</taxon>
        <taxon>Paenibacillaceae</taxon>
        <taxon>Paenibacillus</taxon>
    </lineage>
</organism>
<protein>
    <submittedName>
        <fullName evidence="2">GNAT family N-acetyltransferase</fullName>
    </submittedName>
</protein>
<reference evidence="2 3" key="1">
    <citation type="submission" date="2019-07" db="EMBL/GenBank/DDBJ databases">
        <authorList>
            <person name="Kim J."/>
        </authorList>
    </citation>
    <scope>NUCLEOTIDE SEQUENCE [LARGE SCALE GENOMIC DNA]</scope>
    <source>
        <strain evidence="2 3">N4</strain>
    </source>
</reference>
<dbReference type="InterPro" id="IPR050276">
    <property type="entry name" value="MshD_Acetyltransferase"/>
</dbReference>
<dbReference type="SUPFAM" id="SSF55729">
    <property type="entry name" value="Acyl-CoA N-acyltransferases (Nat)"/>
    <property type="match status" value="1"/>
</dbReference>